<dbReference type="PANTHER" id="PTHR31449:SF3">
    <property type="entry name" value="UPF0598 PROTEIN C8ORF82"/>
    <property type="match status" value="1"/>
</dbReference>
<name>A0A674BAZ7_SALTR</name>
<keyword evidence="4" id="KW-1185">Reference proteome</keyword>
<dbReference type="Pfam" id="PF14956">
    <property type="entry name" value="DUF4505"/>
    <property type="match status" value="1"/>
</dbReference>
<dbReference type="Ensembl" id="ENSSTUT00000072286.1">
    <property type="protein sequence ID" value="ENSSTUP00000068172.1"/>
    <property type="gene ID" value="ENSSTUG00000029800.1"/>
</dbReference>
<dbReference type="GeneTree" id="ENSGT00390000011521"/>
<dbReference type="Proteomes" id="UP000472277">
    <property type="component" value="Chromosome 22"/>
</dbReference>
<reference evidence="3" key="1">
    <citation type="submission" date="2025-08" db="UniProtKB">
        <authorList>
            <consortium name="Ensembl"/>
        </authorList>
    </citation>
    <scope>IDENTIFICATION</scope>
</reference>
<evidence type="ECO:0000256" key="2">
    <source>
        <dbReference type="SAM" id="MobiDB-lite"/>
    </source>
</evidence>
<sequence>SPPSPPLISPCSLSLPPLLSSRPSLSLPLSRSRSPLFGSLLPSRSLSSLLALAPPLLALSSPLSLALPPSRSLSPPLRLSPPPPSPSPPPLSLSPPSLALSPPSLSPLSLSLPHRSPLFLSLFSDKHFLVFFFTRLRRNESGRYQDDFPFLSLCGRERNFLRCDDRPLVFTHLMPAAGGTETAGGTLTDVGTGGAPELLSFCWGGDKLAVKFRPKSLYMHPGTGRVYHPCSERLGGVGLVRSALAIELSPFFLYPLQQRQSEQPTHFLWAGQQHTLTNELAGCFPPEEEGGMG</sequence>
<dbReference type="PANTHER" id="PTHR31449">
    <property type="entry name" value="UPF0598 PROTEIN C8ORF82"/>
    <property type="match status" value="1"/>
</dbReference>
<proteinExistence type="inferred from homology"/>
<comment type="similarity">
    <text evidence="1">Belongs to the UPF0598 family.</text>
</comment>
<dbReference type="InterPro" id="IPR028108">
    <property type="entry name" value="DUF4505"/>
</dbReference>
<organism evidence="3 4">
    <name type="scientific">Salmo trutta</name>
    <name type="common">Brown trout</name>
    <dbReference type="NCBI Taxonomy" id="8032"/>
    <lineage>
        <taxon>Eukaryota</taxon>
        <taxon>Metazoa</taxon>
        <taxon>Chordata</taxon>
        <taxon>Craniata</taxon>
        <taxon>Vertebrata</taxon>
        <taxon>Euteleostomi</taxon>
        <taxon>Actinopterygii</taxon>
        <taxon>Neopterygii</taxon>
        <taxon>Teleostei</taxon>
        <taxon>Protacanthopterygii</taxon>
        <taxon>Salmoniformes</taxon>
        <taxon>Salmonidae</taxon>
        <taxon>Salmoninae</taxon>
        <taxon>Salmo</taxon>
    </lineage>
</organism>
<accession>A0A674BAZ7</accession>
<gene>
    <name evidence="3" type="primary">LOC115158660</name>
</gene>
<reference evidence="3" key="2">
    <citation type="submission" date="2025-09" db="UniProtKB">
        <authorList>
            <consortium name="Ensembl"/>
        </authorList>
    </citation>
    <scope>IDENTIFICATION</scope>
</reference>
<evidence type="ECO:0000256" key="1">
    <source>
        <dbReference type="ARBA" id="ARBA00006322"/>
    </source>
</evidence>
<dbReference type="AlphaFoldDB" id="A0A674BAZ7"/>
<evidence type="ECO:0000313" key="4">
    <source>
        <dbReference type="Proteomes" id="UP000472277"/>
    </source>
</evidence>
<protein>
    <submittedName>
        <fullName evidence="3">UPF0598 protein C8orf82 homolog</fullName>
    </submittedName>
</protein>
<feature type="compositionally biased region" description="Pro residues" evidence="2">
    <location>
        <begin position="78"/>
        <end position="93"/>
    </location>
</feature>
<evidence type="ECO:0000313" key="3">
    <source>
        <dbReference type="Ensembl" id="ENSSTUP00000068172.1"/>
    </source>
</evidence>
<feature type="region of interest" description="Disordered" evidence="2">
    <location>
        <begin position="74"/>
        <end position="96"/>
    </location>
</feature>